<dbReference type="PROSITE" id="PS50109">
    <property type="entry name" value="HIS_KIN"/>
    <property type="match status" value="1"/>
</dbReference>
<accession>A0A7X0SNE2</accession>
<organism evidence="16 17">
    <name type="scientific">Cohnella zeiphila</name>
    <dbReference type="NCBI Taxonomy" id="2761120"/>
    <lineage>
        <taxon>Bacteria</taxon>
        <taxon>Bacillati</taxon>
        <taxon>Bacillota</taxon>
        <taxon>Bacilli</taxon>
        <taxon>Bacillales</taxon>
        <taxon>Paenibacillaceae</taxon>
        <taxon>Cohnella</taxon>
    </lineage>
</organism>
<comment type="caution">
    <text evidence="16">The sequence shown here is derived from an EMBL/GenBank/DDBJ whole genome shotgun (WGS) entry which is preliminary data.</text>
</comment>
<dbReference type="SMART" id="SM00387">
    <property type="entry name" value="HATPase_c"/>
    <property type="match status" value="1"/>
</dbReference>
<feature type="transmembrane region" description="Helical" evidence="14">
    <location>
        <begin position="101"/>
        <end position="118"/>
    </location>
</feature>
<evidence type="ECO:0000256" key="12">
    <source>
        <dbReference type="ARBA" id="ARBA00023012"/>
    </source>
</evidence>
<dbReference type="InterPro" id="IPR036890">
    <property type="entry name" value="HATPase_C_sf"/>
</dbReference>
<proteinExistence type="predicted"/>
<evidence type="ECO:0000256" key="6">
    <source>
        <dbReference type="ARBA" id="ARBA00022679"/>
    </source>
</evidence>
<dbReference type="EC" id="2.7.13.3" evidence="3"/>
<dbReference type="SUPFAM" id="SSF47384">
    <property type="entry name" value="Homodimeric domain of signal transducing histidine kinase"/>
    <property type="match status" value="1"/>
</dbReference>
<evidence type="ECO:0000256" key="7">
    <source>
        <dbReference type="ARBA" id="ARBA00022692"/>
    </source>
</evidence>
<comment type="subcellular location">
    <subcellularLocation>
        <location evidence="2">Cell membrane</location>
        <topology evidence="2">Multi-pass membrane protein</topology>
    </subcellularLocation>
</comment>
<keyword evidence="7 14" id="KW-0812">Transmembrane</keyword>
<evidence type="ECO:0000256" key="13">
    <source>
        <dbReference type="ARBA" id="ARBA00023136"/>
    </source>
</evidence>
<dbReference type="EMBL" id="JACJVO010000024">
    <property type="protein sequence ID" value="MBB6733111.1"/>
    <property type="molecule type" value="Genomic_DNA"/>
</dbReference>
<dbReference type="SUPFAM" id="SSF55874">
    <property type="entry name" value="ATPase domain of HSP90 chaperone/DNA topoisomerase II/histidine kinase"/>
    <property type="match status" value="1"/>
</dbReference>
<sequence>MMTYFKDFLLNIVVIYFPLALYPHIYKIRERKHFQSFLLFIFFATEIAITMYSPITIQGVENDLRAVPLAIGSLYGGPYVSAALFLTVITVRFVMGLPNEWIYAVSILPAFVFGLFLHGPFLRSRFVGRLGIAALYSALIKFSTLTLYFTLTGAPSMIFRSPKAMLDTYALQILVAGGCVYLLEFLRRYLLLQDEVIRSEKMQMVSDMAASVAHEIRNPLTTVRGFIQLFGTVDMNPQKKAEYMRLCLDELHRAEQIISDYLSLAKPDPERMEDIDLNEEILYLSNVLLTYANYNNIRIEIEIPRDGSLCTRGDRYKFRQALINIGKNAIEAMPSGGTLELQAEKRQGGFAVIIRDTGVGMSDEQIRRLGSPYYSTKEKGTGLGTMVSYNIIKRMNGRIEVASQIGQGTEFSLIFPSA</sequence>
<evidence type="ECO:0000256" key="8">
    <source>
        <dbReference type="ARBA" id="ARBA00022741"/>
    </source>
</evidence>
<keyword evidence="13 14" id="KW-0472">Membrane</keyword>
<evidence type="ECO:0000256" key="1">
    <source>
        <dbReference type="ARBA" id="ARBA00000085"/>
    </source>
</evidence>
<dbReference type="GO" id="GO:0071555">
    <property type="term" value="P:cell wall organization"/>
    <property type="evidence" value="ECO:0007669"/>
    <property type="project" value="InterPro"/>
</dbReference>
<keyword evidence="8" id="KW-0547">Nucleotide-binding</keyword>
<dbReference type="InterPro" id="IPR004358">
    <property type="entry name" value="Sig_transdc_His_kin-like_C"/>
</dbReference>
<protein>
    <recommendedName>
        <fullName evidence="3">histidine kinase</fullName>
        <ecNumber evidence="3">2.7.13.3</ecNumber>
    </recommendedName>
</protein>
<feature type="transmembrane region" description="Helical" evidence="14">
    <location>
        <begin position="7"/>
        <end position="25"/>
    </location>
</feature>
<evidence type="ECO:0000256" key="14">
    <source>
        <dbReference type="SAM" id="Phobius"/>
    </source>
</evidence>
<gene>
    <name evidence="16" type="ORF">H7C18_19520</name>
</gene>
<dbReference type="Gene3D" id="1.10.287.130">
    <property type="match status" value="1"/>
</dbReference>
<feature type="transmembrane region" description="Helical" evidence="14">
    <location>
        <begin position="169"/>
        <end position="186"/>
    </location>
</feature>
<dbReference type="InterPro" id="IPR036097">
    <property type="entry name" value="HisK_dim/P_sf"/>
</dbReference>
<dbReference type="CDD" id="cd00082">
    <property type="entry name" value="HisKA"/>
    <property type="match status" value="1"/>
</dbReference>
<dbReference type="SMART" id="SM00388">
    <property type="entry name" value="HisKA"/>
    <property type="match status" value="1"/>
</dbReference>
<feature type="transmembrane region" description="Helical" evidence="14">
    <location>
        <begin position="69"/>
        <end position="95"/>
    </location>
</feature>
<feature type="transmembrane region" description="Helical" evidence="14">
    <location>
        <begin position="130"/>
        <end position="149"/>
    </location>
</feature>
<keyword evidence="11 14" id="KW-1133">Transmembrane helix</keyword>
<dbReference type="GO" id="GO:0000155">
    <property type="term" value="F:phosphorelay sensor kinase activity"/>
    <property type="evidence" value="ECO:0007669"/>
    <property type="project" value="InterPro"/>
</dbReference>
<keyword evidence="12" id="KW-0902">Two-component regulatory system</keyword>
<comment type="catalytic activity">
    <reaction evidence="1">
        <text>ATP + protein L-histidine = ADP + protein N-phospho-L-histidine.</text>
        <dbReference type="EC" id="2.7.13.3"/>
    </reaction>
</comment>
<keyword evidence="4" id="KW-1003">Cell membrane</keyword>
<dbReference type="AlphaFoldDB" id="A0A7X0SNE2"/>
<dbReference type="PRINTS" id="PR00344">
    <property type="entry name" value="BCTRLSENSOR"/>
</dbReference>
<dbReference type="Proteomes" id="UP000564644">
    <property type="component" value="Unassembled WGS sequence"/>
</dbReference>
<keyword evidence="5" id="KW-0597">Phosphoprotein</keyword>
<keyword evidence="9" id="KW-0418">Kinase</keyword>
<dbReference type="InterPro" id="IPR005467">
    <property type="entry name" value="His_kinase_dom"/>
</dbReference>
<dbReference type="GO" id="GO:0005524">
    <property type="term" value="F:ATP binding"/>
    <property type="evidence" value="ECO:0007669"/>
    <property type="project" value="UniProtKB-KW"/>
</dbReference>
<evidence type="ECO:0000259" key="15">
    <source>
        <dbReference type="PROSITE" id="PS50109"/>
    </source>
</evidence>
<evidence type="ECO:0000256" key="2">
    <source>
        <dbReference type="ARBA" id="ARBA00004651"/>
    </source>
</evidence>
<evidence type="ECO:0000256" key="11">
    <source>
        <dbReference type="ARBA" id="ARBA00022989"/>
    </source>
</evidence>
<evidence type="ECO:0000256" key="3">
    <source>
        <dbReference type="ARBA" id="ARBA00012438"/>
    </source>
</evidence>
<keyword evidence="17" id="KW-1185">Reference proteome</keyword>
<evidence type="ECO:0000313" key="16">
    <source>
        <dbReference type="EMBL" id="MBB6733111.1"/>
    </source>
</evidence>
<dbReference type="Pfam" id="PF00512">
    <property type="entry name" value="HisKA"/>
    <property type="match status" value="1"/>
</dbReference>
<evidence type="ECO:0000256" key="10">
    <source>
        <dbReference type="ARBA" id="ARBA00022840"/>
    </source>
</evidence>
<evidence type="ECO:0000256" key="5">
    <source>
        <dbReference type="ARBA" id="ARBA00022553"/>
    </source>
</evidence>
<keyword evidence="10" id="KW-0067">ATP-binding</keyword>
<feature type="domain" description="Histidine kinase" evidence="15">
    <location>
        <begin position="211"/>
        <end position="418"/>
    </location>
</feature>
<evidence type="ECO:0000313" key="17">
    <source>
        <dbReference type="Proteomes" id="UP000564644"/>
    </source>
</evidence>
<reference evidence="16 17" key="1">
    <citation type="submission" date="2020-08" db="EMBL/GenBank/DDBJ databases">
        <title>Cohnella phylogeny.</title>
        <authorList>
            <person name="Dunlap C."/>
        </authorList>
    </citation>
    <scope>NUCLEOTIDE SEQUENCE [LARGE SCALE GENOMIC DNA]</scope>
    <source>
        <strain evidence="16 17">CBP 2801</strain>
    </source>
</reference>
<feature type="transmembrane region" description="Helical" evidence="14">
    <location>
        <begin position="37"/>
        <end position="57"/>
    </location>
</feature>
<dbReference type="InterPro" id="IPR011620">
    <property type="entry name" value="Sig_transdc_His_kinase_LytS_TM"/>
</dbReference>
<evidence type="ECO:0000256" key="4">
    <source>
        <dbReference type="ARBA" id="ARBA00022475"/>
    </source>
</evidence>
<dbReference type="Pfam" id="PF07694">
    <property type="entry name" value="5TM-5TMR_LYT"/>
    <property type="match status" value="1"/>
</dbReference>
<dbReference type="InterPro" id="IPR003661">
    <property type="entry name" value="HisK_dim/P_dom"/>
</dbReference>
<keyword evidence="6" id="KW-0808">Transferase</keyword>
<dbReference type="PANTHER" id="PTHR43065:SF46">
    <property type="entry name" value="C4-DICARBOXYLATE TRANSPORT SENSOR PROTEIN DCTB"/>
    <property type="match status" value="1"/>
</dbReference>
<dbReference type="Pfam" id="PF02518">
    <property type="entry name" value="HATPase_c"/>
    <property type="match status" value="1"/>
</dbReference>
<evidence type="ECO:0000256" key="9">
    <source>
        <dbReference type="ARBA" id="ARBA00022777"/>
    </source>
</evidence>
<dbReference type="Gene3D" id="3.30.565.10">
    <property type="entry name" value="Histidine kinase-like ATPase, C-terminal domain"/>
    <property type="match status" value="1"/>
</dbReference>
<dbReference type="GO" id="GO:0005886">
    <property type="term" value="C:plasma membrane"/>
    <property type="evidence" value="ECO:0007669"/>
    <property type="project" value="UniProtKB-SubCell"/>
</dbReference>
<name>A0A7X0SNE2_9BACL</name>
<dbReference type="RefSeq" id="WP_185130768.1">
    <property type="nucleotide sequence ID" value="NZ_JACJVO010000024.1"/>
</dbReference>
<dbReference type="InterPro" id="IPR003594">
    <property type="entry name" value="HATPase_dom"/>
</dbReference>
<dbReference type="PANTHER" id="PTHR43065">
    <property type="entry name" value="SENSOR HISTIDINE KINASE"/>
    <property type="match status" value="1"/>
</dbReference>